<name>A0A5C3EF71_9BASI</name>
<feature type="chain" id="PRO_5022751338" evidence="1">
    <location>
        <begin position="25"/>
        <end position="188"/>
    </location>
</feature>
<dbReference type="EMBL" id="OOIN01000027">
    <property type="protein sequence ID" value="SPO29303.1"/>
    <property type="molecule type" value="Genomic_DNA"/>
</dbReference>
<protein>
    <submittedName>
        <fullName evidence="2">Uncharacterized protein</fullName>
    </submittedName>
</protein>
<dbReference type="AlphaFoldDB" id="A0A5C3EF71"/>
<evidence type="ECO:0000256" key="1">
    <source>
        <dbReference type="SAM" id="SignalP"/>
    </source>
</evidence>
<dbReference type="Proteomes" id="UP000324022">
    <property type="component" value="Unassembled WGS sequence"/>
</dbReference>
<keyword evidence="1" id="KW-0732">Signal</keyword>
<reference evidence="2 3" key="1">
    <citation type="submission" date="2018-03" db="EMBL/GenBank/DDBJ databases">
        <authorList>
            <person name="Guldener U."/>
        </authorList>
    </citation>
    <scope>NUCLEOTIDE SEQUENCE [LARGE SCALE GENOMIC DNA]</scope>
    <source>
        <strain evidence="2 3">NBRC100155</strain>
    </source>
</reference>
<organism evidence="2 3">
    <name type="scientific">Ustilago trichophora</name>
    <dbReference type="NCBI Taxonomy" id="86804"/>
    <lineage>
        <taxon>Eukaryota</taxon>
        <taxon>Fungi</taxon>
        <taxon>Dikarya</taxon>
        <taxon>Basidiomycota</taxon>
        <taxon>Ustilaginomycotina</taxon>
        <taxon>Ustilaginomycetes</taxon>
        <taxon>Ustilaginales</taxon>
        <taxon>Ustilaginaceae</taxon>
        <taxon>Ustilago</taxon>
    </lineage>
</organism>
<feature type="signal peptide" evidence="1">
    <location>
        <begin position="1"/>
        <end position="24"/>
    </location>
</feature>
<proteinExistence type="predicted"/>
<gene>
    <name evidence="2" type="ORF">UTRI_06252</name>
</gene>
<evidence type="ECO:0000313" key="3">
    <source>
        <dbReference type="Proteomes" id="UP000324022"/>
    </source>
</evidence>
<keyword evidence="3" id="KW-1185">Reference proteome</keyword>
<accession>A0A5C3EF71</accession>
<sequence>MAVFWPSLWLISLIIFAFMPVILAARYENDLRLYVQPVNHHYAFGTLQHYSNDLSHALSSHHPHYDSAFTEPHSGLFPLEDAKIEEILRAKGDTRHIILLNTVENPKKGFAVAFPVSHPGEPERAKSFAMATVYPFGNNGIDMHVHGLSDVYYTPNVEHYIEKLAPTSLMPGSTFSTAGLAEELRWIL</sequence>
<evidence type="ECO:0000313" key="2">
    <source>
        <dbReference type="EMBL" id="SPO29303.1"/>
    </source>
</evidence>